<dbReference type="AlphaFoldDB" id="A0A9R1U8Z0"/>
<sequence>MNNNEIDVMTELRAYWCHELEELMECPVCLDVPQGSIYQCIEGHDICQYCKKIVDMCPICKKPFNEGRNYTVEKIIAKFQDIKLSLMEPENDINKYTIQLKKSVGTQTTEPGGGVIIRRSSRVALREKGETRSTTSGEK</sequence>
<accession>A0A9R1U8Z0</accession>
<dbReference type="SUPFAM" id="SSF57850">
    <property type="entry name" value="RING/U-box"/>
    <property type="match status" value="1"/>
</dbReference>
<dbReference type="KEGG" id="fas:105271735"/>
<dbReference type="Proteomes" id="UP000694866">
    <property type="component" value="Unplaced"/>
</dbReference>
<evidence type="ECO:0000256" key="3">
    <source>
        <dbReference type="ARBA" id="ARBA00022833"/>
    </source>
</evidence>
<evidence type="ECO:0000256" key="2">
    <source>
        <dbReference type="ARBA" id="ARBA00022771"/>
    </source>
</evidence>
<dbReference type="GO" id="GO:0043161">
    <property type="term" value="P:proteasome-mediated ubiquitin-dependent protein catabolic process"/>
    <property type="evidence" value="ECO:0007669"/>
    <property type="project" value="TreeGrafter"/>
</dbReference>
<dbReference type="InterPro" id="IPR049548">
    <property type="entry name" value="Sina-like_RING"/>
</dbReference>
<evidence type="ECO:0000313" key="6">
    <source>
        <dbReference type="RefSeq" id="XP_011311757.1"/>
    </source>
</evidence>
<dbReference type="GO" id="GO:0031624">
    <property type="term" value="F:ubiquitin conjugating enzyme binding"/>
    <property type="evidence" value="ECO:0007669"/>
    <property type="project" value="TreeGrafter"/>
</dbReference>
<dbReference type="OrthoDB" id="4788989at2759"/>
<dbReference type="Gene3D" id="3.30.40.10">
    <property type="entry name" value="Zinc/RING finger domain, C3HC4 (zinc finger)"/>
    <property type="match status" value="1"/>
</dbReference>
<dbReference type="InterPro" id="IPR013083">
    <property type="entry name" value="Znf_RING/FYVE/PHD"/>
</dbReference>
<keyword evidence="1" id="KW-0479">Metal-binding</keyword>
<gene>
    <name evidence="6" type="primary">LOC105271735</name>
</gene>
<evidence type="ECO:0000259" key="4">
    <source>
        <dbReference type="Pfam" id="PF21362"/>
    </source>
</evidence>
<name>A0A9R1U8Z0_9HYME</name>
<dbReference type="GeneID" id="105271735"/>
<evidence type="ECO:0000313" key="5">
    <source>
        <dbReference type="Proteomes" id="UP000694866"/>
    </source>
</evidence>
<dbReference type="GO" id="GO:0005737">
    <property type="term" value="C:cytoplasm"/>
    <property type="evidence" value="ECO:0007669"/>
    <property type="project" value="TreeGrafter"/>
</dbReference>
<reference evidence="6" key="1">
    <citation type="submission" date="2025-08" db="UniProtKB">
        <authorList>
            <consortium name="RefSeq"/>
        </authorList>
    </citation>
    <scope>IDENTIFICATION</scope>
    <source>
        <strain evidence="6">USDA-PBARC FA_bdor</strain>
        <tissue evidence="6">Whole organism</tissue>
    </source>
</reference>
<keyword evidence="5" id="KW-1185">Reference proteome</keyword>
<dbReference type="RefSeq" id="XP_011311757.1">
    <property type="nucleotide sequence ID" value="XM_011313455.1"/>
</dbReference>
<evidence type="ECO:0000256" key="1">
    <source>
        <dbReference type="ARBA" id="ARBA00022723"/>
    </source>
</evidence>
<dbReference type="InterPro" id="IPR004162">
    <property type="entry name" value="SINA-like_animal"/>
</dbReference>
<dbReference type="GO" id="GO:0008270">
    <property type="term" value="F:zinc ion binding"/>
    <property type="evidence" value="ECO:0007669"/>
    <property type="project" value="UniProtKB-KW"/>
</dbReference>
<proteinExistence type="predicted"/>
<dbReference type="PANTHER" id="PTHR45877">
    <property type="entry name" value="E3 UBIQUITIN-PROTEIN LIGASE SIAH2"/>
    <property type="match status" value="1"/>
</dbReference>
<protein>
    <submittedName>
        <fullName evidence="6">E3 ubiquitin-protein ligase SINA-like 1 isoform X1</fullName>
    </submittedName>
</protein>
<keyword evidence="2" id="KW-0863">Zinc-finger</keyword>
<feature type="domain" description="E3 ubiquitin-protein ligase Sina-like RING finger" evidence="4">
    <location>
        <begin position="26"/>
        <end position="60"/>
    </location>
</feature>
<dbReference type="PANTHER" id="PTHR45877:SF2">
    <property type="entry name" value="E3 UBIQUITIN-PROTEIN LIGASE SINA-RELATED"/>
    <property type="match status" value="1"/>
</dbReference>
<organism evidence="5 6">
    <name type="scientific">Fopius arisanus</name>
    <dbReference type="NCBI Taxonomy" id="64838"/>
    <lineage>
        <taxon>Eukaryota</taxon>
        <taxon>Metazoa</taxon>
        <taxon>Ecdysozoa</taxon>
        <taxon>Arthropoda</taxon>
        <taxon>Hexapoda</taxon>
        <taxon>Insecta</taxon>
        <taxon>Pterygota</taxon>
        <taxon>Neoptera</taxon>
        <taxon>Endopterygota</taxon>
        <taxon>Hymenoptera</taxon>
        <taxon>Apocrita</taxon>
        <taxon>Ichneumonoidea</taxon>
        <taxon>Braconidae</taxon>
        <taxon>Opiinae</taxon>
        <taxon>Fopius</taxon>
    </lineage>
</organism>
<dbReference type="GO" id="GO:0061630">
    <property type="term" value="F:ubiquitin protein ligase activity"/>
    <property type="evidence" value="ECO:0007669"/>
    <property type="project" value="TreeGrafter"/>
</dbReference>
<dbReference type="Pfam" id="PF21362">
    <property type="entry name" value="Sina_RING"/>
    <property type="match status" value="1"/>
</dbReference>
<keyword evidence="3" id="KW-0862">Zinc</keyword>